<accession>A0ABZ2ZM07</accession>
<keyword evidence="2" id="KW-1185">Reference proteome</keyword>
<proteinExistence type="predicted"/>
<dbReference type="PANTHER" id="PTHR33677">
    <property type="entry name" value="TRANSCRIPTIONAL REPRESSOR FRMR-RELATED"/>
    <property type="match status" value="1"/>
</dbReference>
<dbReference type="Pfam" id="PF02583">
    <property type="entry name" value="Trns_repr_metal"/>
    <property type="match status" value="1"/>
</dbReference>
<organism evidence="1 2">
    <name type="scientific">Cytobacillus pseudoceanisediminis</name>
    <dbReference type="NCBI Taxonomy" id="3051614"/>
    <lineage>
        <taxon>Bacteria</taxon>
        <taxon>Bacillati</taxon>
        <taxon>Bacillota</taxon>
        <taxon>Bacilli</taxon>
        <taxon>Bacillales</taxon>
        <taxon>Bacillaceae</taxon>
        <taxon>Cytobacillus</taxon>
    </lineage>
</organism>
<dbReference type="InterPro" id="IPR003735">
    <property type="entry name" value="Metal_Tscrpt_repr"/>
</dbReference>
<protein>
    <submittedName>
        <fullName evidence="1">Metal-sensing transcriptional repressor</fullName>
    </submittedName>
</protein>
<evidence type="ECO:0000313" key="1">
    <source>
        <dbReference type="EMBL" id="WZP08238.1"/>
    </source>
</evidence>
<dbReference type="PANTHER" id="PTHR33677:SF3">
    <property type="entry name" value="COPPER-SENSING TRANSCRIPTIONAL REPRESSOR RICR"/>
    <property type="match status" value="1"/>
</dbReference>
<dbReference type="RefSeq" id="WP_342025927.1">
    <property type="nucleotide sequence ID" value="NZ_CP151651.1"/>
</dbReference>
<reference evidence="1 2" key="1">
    <citation type="submission" date="2024-04" db="EMBL/GenBank/DDBJ databases">
        <title>Screening of coral probiotics and analysis of their probiotic properties.</title>
        <authorList>
            <person name="Wang S."/>
        </authorList>
    </citation>
    <scope>NUCLEOTIDE SEQUENCE [LARGE SCALE GENOMIC DNA]</scope>
    <source>
        <strain evidence="1 2">GXU-Z9</strain>
    </source>
</reference>
<dbReference type="Gene3D" id="1.20.58.1000">
    <property type="entry name" value="Metal-sensitive repressor, helix protomer"/>
    <property type="match status" value="1"/>
</dbReference>
<name>A0ABZ2ZM07_9BACI</name>
<dbReference type="InterPro" id="IPR038390">
    <property type="entry name" value="Metal_Tscrpt_repr_sf"/>
</dbReference>
<dbReference type="Proteomes" id="UP001472074">
    <property type="component" value="Chromosome"/>
</dbReference>
<sequence length="96" mass="10867">MAELLVFSKESCCSCQEKGTGNYPNILQEKLIKRMNRIEGQIKGKKNMTIKQTYCDNILHQITAAQAALDSVSRVLLESHINTCVITRLKKKIQTL</sequence>
<gene>
    <name evidence="1" type="ORF">AADC60_03620</name>
</gene>
<evidence type="ECO:0000313" key="2">
    <source>
        <dbReference type="Proteomes" id="UP001472074"/>
    </source>
</evidence>
<dbReference type="EMBL" id="CP151651">
    <property type="protein sequence ID" value="WZP08238.1"/>
    <property type="molecule type" value="Genomic_DNA"/>
</dbReference>